<evidence type="ECO:0000256" key="1">
    <source>
        <dbReference type="SAM" id="MobiDB-lite"/>
    </source>
</evidence>
<evidence type="ECO:0000313" key="3">
    <source>
        <dbReference type="Proteomes" id="UP000722791"/>
    </source>
</evidence>
<feature type="region of interest" description="Disordered" evidence="1">
    <location>
        <begin position="998"/>
        <end position="1020"/>
    </location>
</feature>
<feature type="region of interest" description="Disordered" evidence="1">
    <location>
        <begin position="1"/>
        <end position="25"/>
    </location>
</feature>
<feature type="compositionally biased region" description="Polar residues" evidence="1">
    <location>
        <begin position="1570"/>
        <end position="1579"/>
    </location>
</feature>
<organism evidence="2 3">
    <name type="scientific">Volvox reticuliferus</name>
    <dbReference type="NCBI Taxonomy" id="1737510"/>
    <lineage>
        <taxon>Eukaryota</taxon>
        <taxon>Viridiplantae</taxon>
        <taxon>Chlorophyta</taxon>
        <taxon>core chlorophytes</taxon>
        <taxon>Chlorophyceae</taxon>
        <taxon>CS clade</taxon>
        <taxon>Chlamydomonadales</taxon>
        <taxon>Volvocaceae</taxon>
        <taxon>Volvox</taxon>
    </lineage>
</organism>
<feature type="region of interest" description="Disordered" evidence="1">
    <location>
        <begin position="39"/>
        <end position="67"/>
    </location>
</feature>
<feature type="compositionally biased region" description="Low complexity" evidence="1">
    <location>
        <begin position="1329"/>
        <end position="1345"/>
    </location>
</feature>
<dbReference type="EMBL" id="BNCQ01000005">
    <property type="protein sequence ID" value="GIL98009.1"/>
    <property type="molecule type" value="Genomic_DNA"/>
</dbReference>
<feature type="compositionally biased region" description="Basic and acidic residues" evidence="1">
    <location>
        <begin position="1315"/>
        <end position="1326"/>
    </location>
</feature>
<feature type="compositionally biased region" description="Low complexity" evidence="1">
    <location>
        <begin position="237"/>
        <end position="246"/>
    </location>
</feature>
<gene>
    <name evidence="2" type="ORF">Vretimale_3428</name>
</gene>
<feature type="compositionally biased region" description="Low complexity" evidence="1">
    <location>
        <begin position="40"/>
        <end position="49"/>
    </location>
</feature>
<proteinExistence type="predicted"/>
<feature type="compositionally biased region" description="Basic and acidic residues" evidence="1">
    <location>
        <begin position="885"/>
        <end position="904"/>
    </location>
</feature>
<feature type="region of interest" description="Disordered" evidence="1">
    <location>
        <begin position="1052"/>
        <end position="1102"/>
    </location>
</feature>
<feature type="region of interest" description="Disordered" evidence="1">
    <location>
        <begin position="791"/>
        <end position="821"/>
    </location>
</feature>
<feature type="compositionally biased region" description="Low complexity" evidence="1">
    <location>
        <begin position="92"/>
        <end position="111"/>
    </location>
</feature>
<feature type="region of interest" description="Disordered" evidence="1">
    <location>
        <begin position="1757"/>
        <end position="1818"/>
    </location>
</feature>
<protein>
    <submittedName>
        <fullName evidence="2">Uncharacterized protein</fullName>
    </submittedName>
</protein>
<feature type="compositionally biased region" description="Basic and acidic residues" evidence="1">
    <location>
        <begin position="1093"/>
        <end position="1102"/>
    </location>
</feature>
<feature type="region of interest" description="Disordered" evidence="1">
    <location>
        <begin position="302"/>
        <end position="358"/>
    </location>
</feature>
<feature type="compositionally biased region" description="Polar residues" evidence="1">
    <location>
        <begin position="1003"/>
        <end position="1016"/>
    </location>
</feature>
<feature type="region of interest" description="Disordered" evidence="1">
    <location>
        <begin position="1298"/>
        <end position="1356"/>
    </location>
</feature>
<feature type="compositionally biased region" description="Gly residues" evidence="1">
    <location>
        <begin position="50"/>
        <end position="65"/>
    </location>
</feature>
<comment type="caution">
    <text evidence="2">The sequence shown here is derived from an EMBL/GenBank/DDBJ whole genome shotgun (WGS) entry which is preliminary data.</text>
</comment>
<feature type="region of interest" description="Disordered" evidence="1">
    <location>
        <begin position="1489"/>
        <end position="1518"/>
    </location>
</feature>
<evidence type="ECO:0000313" key="2">
    <source>
        <dbReference type="EMBL" id="GIL98009.1"/>
    </source>
</evidence>
<dbReference type="Proteomes" id="UP000722791">
    <property type="component" value="Unassembled WGS sequence"/>
</dbReference>
<sequence length="1948" mass="200823">MVGAGEQPTLADASETHRGRVHHPDPSLIRVLQLLRSTKASSSSSNAGGSNPGSGGGGSGTGSSFGGSHSSSCSAASIFGAINGASLSTLHSYGSGSDNRSSSAHASSSSRNGRRSGGRRYVGCGQFYGGSVRRTKATGGLRSPRYNNTWEHACKDSIPLLQRFQQEQRLLPTTTLVPAGSRHAGNVGSRCGSVLSLASASFLNQAEDSTGRLTEYSFAPGLEISSGTLGHTPPTADSDGSETSGSDSDDSTSQNGVYGKLSTEMDLDSGGGVTGATGLGAGVIGGSDCSDGGCVAASGVRSLSPENGLPEVHSSTSSNVEDARDEGETQGQSSSSPPKGPDRGVDETQDGTDVFSPTAGAKLTCASLEAKSASPSQQQHSELANTSLMRTSSSGPVAAAGCGSSALGVVLVSCEVTMVKPCSSPTVNMKSPRQVQCAVRDAESDRWPEQADATAAATATHYEEVSEVEEAPGAQKSTANASADCGLQSVFGMGELHLPPLLAERQHLHAVMALPKCADKAPAIDACTDSCQSARGDSAAAALLQDPGISCNLSRHAGESLHDLLVEQQVRISALPLSAALVADPSVLDPLGQPATVAQPPPALAAPTHWPKMDANQVLLGDGIEYLVDEGGSMSNGKSSNSSRCVESDANIMAQMLTASVAEADSPVAEVAGAPATAALLLRAEEIAPMICTEMRIVHACSCDSPSGSPYAYTRNRAGCEAVASIEAVASPAAIRPAICRNNGGHSHEDLTAGCQSLPARWSLEASRDGVCVCVSASRSSRREHFEKRTCTPHGVSSQQQQCHLNPGRPASHYVSSNDASVPGECPGAHSKCQGFSSEGFSYCGVGQSAVATVDPSDNWDNAGGWGRDDDGDGVEQGIGGDSCRSSDREGWGDSVRYDDERSGDVALQKDGNNDGFSTKGSDHGTCGVNDDGVPVPHPASSDSECEESGPMATSRRLLKAAVGLELGASSGSGTQCRAASSKDGHEYLPLSRVKLQDHRHQGQNVDGDNDTSQSSDADRVSPALAVLAPELPGSTSASRFIFDSRTDTGSLPSGVSLATIGPRSSDGHSASRPQDAAENAEQDPEPEPDVSPDLHKRGGLRETATYRRVDLIAADLTFSGYPNQGSHATATAAIAVTGGARVVQGKTGGAILCPQHATMMSPVPQQRISQAGVVLARELNDGNGVAAVRPPVQPSASYVFLARTGLVPHSQPAPSRTAAPLAASPTLSNLWVATQQARARSGVTPSGIPGATATAAALSATPVNASQVSASVHCSDGPETRSGTRLGPMARALLRYAAQDSSESSPRCWTDGPVVREEETGDSRAETSSPCSLSSSAPPSGAPSIENQEDSGEKDCSLLSTRLPEGALHPRSSVVVHAMEDGQATAAAIPAAGVTSKATAVYTRTDADIAITAAAATSDVPSRPASRSTVPSTLTVPSAKSASAAISVLRDLISADNSATRISEIPHVAAAPPAASVATYQLRLDSELSPDRRNTQSRLAAEFPPYPVHPRDTNHGPAEVNVVRKGYDLDYTEVPSSVTSSQFGPPSVEGSIEQLAAAGKIQSEAHSQDPGSSSQPLNLMGIRQSQAHHQQPQPVLASVFISEPQQDQCQQPRPLPQQRPPRQLLLQPQQMQKGIWMKGTPQRAVATASPCHPGNMLPRTAAPMPHTCPSSVKTFLHVSSCPDKIAALPTGSITSSAAIICRPRLSCTLVGPFETVGQESSLEAPLYGGYERLRFRAGHGATSYASPRSAHDINIEPQGHGTGHALERSSGQGQVSALQHAPAQGQGRGLQHPPRPALEEKSLGWGRSHPNTAQPGFQKGLACSGRVAVAGLGKEDIYHGEKEDFDCGTLGRQAGMGSMVGQQASVSVHGVLAAQAAPAIVAVTQPQKGVQSRQTVPALMPQPLQPQPVAQRLASSVLVASLQQLNSATQSVCARMLELYYQEAGSS</sequence>
<reference evidence="2" key="1">
    <citation type="journal article" date="2021" name="Proc. Natl. Acad. Sci. U.S.A.">
        <title>Three genomes in the algal genus Volvox reveal the fate of a haploid sex-determining region after a transition to homothallism.</title>
        <authorList>
            <person name="Yamamoto K."/>
            <person name="Hamaji T."/>
            <person name="Kawai-Toyooka H."/>
            <person name="Matsuzaki R."/>
            <person name="Takahashi F."/>
            <person name="Nishimura Y."/>
            <person name="Kawachi M."/>
            <person name="Noguchi H."/>
            <person name="Minakuchi Y."/>
            <person name="Umen J.G."/>
            <person name="Toyoda A."/>
            <person name="Nozaki H."/>
        </authorList>
    </citation>
    <scope>NUCLEOTIDE SEQUENCE</scope>
    <source>
        <strain evidence="2">NIES-3785</strain>
    </source>
</reference>
<accession>A0A8J4DA20</accession>
<feature type="region of interest" description="Disordered" evidence="1">
    <location>
        <begin position="224"/>
        <end position="269"/>
    </location>
</feature>
<feature type="region of interest" description="Disordered" evidence="1">
    <location>
        <begin position="854"/>
        <end position="954"/>
    </location>
</feature>
<feature type="region of interest" description="Disordered" evidence="1">
    <location>
        <begin position="1560"/>
        <end position="1579"/>
    </location>
</feature>
<name>A0A8J4DA20_9CHLO</name>
<feature type="compositionally biased region" description="Basic and acidic residues" evidence="1">
    <location>
        <begin position="14"/>
        <end position="25"/>
    </location>
</feature>
<feature type="region of interest" description="Disordered" evidence="1">
    <location>
        <begin position="92"/>
        <end position="121"/>
    </location>
</feature>
<feature type="compositionally biased region" description="Polar residues" evidence="1">
    <location>
        <begin position="795"/>
        <end position="804"/>
    </location>
</feature>
<feature type="compositionally biased region" description="Acidic residues" evidence="1">
    <location>
        <begin position="1079"/>
        <end position="1091"/>
    </location>
</feature>